<organism evidence="2">
    <name type="scientific">freshwater metagenome</name>
    <dbReference type="NCBI Taxonomy" id="449393"/>
    <lineage>
        <taxon>unclassified sequences</taxon>
        <taxon>metagenomes</taxon>
        <taxon>ecological metagenomes</taxon>
    </lineage>
</organism>
<dbReference type="AlphaFoldDB" id="A0A6J7IZ41"/>
<protein>
    <submittedName>
        <fullName evidence="2">Unannotated protein</fullName>
    </submittedName>
</protein>
<dbReference type="InterPro" id="IPR044859">
    <property type="entry name" value="Allene_oxi_cyc_Dirigent"/>
</dbReference>
<sequence length="169" mass="17943">MASRRHLKILALATFLVPVAVTGCSGETSLESSSLQFDVVPTERQVIDTGATGASMGDSLSSNGDLKSDNGEVIGHYSMHGFTTQVMPGREERFLNIEYEFSTGDAIEAQGSNDYPLTMSSGQPTVDGHADDNLILGIIGGTGKYNTARGSCQLTYEAPNYHASCTVKQ</sequence>
<reference evidence="2" key="1">
    <citation type="submission" date="2020-05" db="EMBL/GenBank/DDBJ databases">
        <authorList>
            <person name="Chiriac C."/>
            <person name="Salcher M."/>
            <person name="Ghai R."/>
            <person name="Kavagutti S V."/>
        </authorList>
    </citation>
    <scope>NUCLEOTIDE SEQUENCE</scope>
</reference>
<name>A0A6J7IZ41_9ZZZZ</name>
<evidence type="ECO:0000313" key="2">
    <source>
        <dbReference type="EMBL" id="CAB4936195.1"/>
    </source>
</evidence>
<dbReference type="EMBL" id="CAEMXZ010000041">
    <property type="protein sequence ID" value="CAB4323373.1"/>
    <property type="molecule type" value="Genomic_DNA"/>
</dbReference>
<evidence type="ECO:0000313" key="1">
    <source>
        <dbReference type="EMBL" id="CAB4323373.1"/>
    </source>
</evidence>
<accession>A0A6J7IZ41</accession>
<dbReference type="EMBL" id="CAFBNC010000041">
    <property type="protein sequence ID" value="CAB4936195.1"/>
    <property type="molecule type" value="Genomic_DNA"/>
</dbReference>
<gene>
    <name evidence="1" type="ORF">UFOPK1392_01128</name>
    <name evidence="2" type="ORF">UFOPK3733_00983</name>
</gene>
<dbReference type="Gene3D" id="2.40.480.10">
    <property type="entry name" value="Allene oxide cyclase-like"/>
    <property type="match status" value="1"/>
</dbReference>
<proteinExistence type="predicted"/>
<dbReference type="PROSITE" id="PS51257">
    <property type="entry name" value="PROKAR_LIPOPROTEIN"/>
    <property type="match status" value="1"/>
</dbReference>